<dbReference type="AlphaFoldDB" id="A0A090APB7"/>
<dbReference type="Proteomes" id="UP000031623">
    <property type="component" value="Chromosome"/>
</dbReference>
<dbReference type="STRING" id="40754.THII_3805"/>
<dbReference type="EMBL" id="AP014633">
    <property type="protein sequence ID" value="BAP58102.1"/>
    <property type="molecule type" value="Genomic_DNA"/>
</dbReference>
<evidence type="ECO:0000313" key="1">
    <source>
        <dbReference type="EMBL" id="BAP58102.1"/>
    </source>
</evidence>
<dbReference type="KEGG" id="tig:THII_3805"/>
<reference evidence="1 2" key="1">
    <citation type="journal article" date="2014" name="ISME J.">
        <title>Ecophysiology of Thioploca ingrica as revealed by the complete genome sequence supplemented with proteomic evidence.</title>
        <authorList>
            <person name="Kojima H."/>
            <person name="Ogura Y."/>
            <person name="Yamamoto N."/>
            <person name="Togashi T."/>
            <person name="Mori H."/>
            <person name="Watanabe T."/>
            <person name="Nemoto F."/>
            <person name="Kurokawa K."/>
            <person name="Hayashi T."/>
            <person name="Fukui M."/>
        </authorList>
    </citation>
    <scope>NUCLEOTIDE SEQUENCE [LARGE SCALE GENOMIC DNA]</scope>
</reference>
<evidence type="ECO:0008006" key="3">
    <source>
        <dbReference type="Google" id="ProtNLM"/>
    </source>
</evidence>
<organism evidence="1 2">
    <name type="scientific">Thioploca ingrica</name>
    <dbReference type="NCBI Taxonomy" id="40754"/>
    <lineage>
        <taxon>Bacteria</taxon>
        <taxon>Pseudomonadati</taxon>
        <taxon>Pseudomonadota</taxon>
        <taxon>Gammaproteobacteria</taxon>
        <taxon>Thiotrichales</taxon>
        <taxon>Thiotrichaceae</taxon>
        <taxon>Thioploca</taxon>
    </lineage>
</organism>
<evidence type="ECO:0000313" key="2">
    <source>
        <dbReference type="Proteomes" id="UP000031623"/>
    </source>
</evidence>
<keyword evidence="2" id="KW-1185">Reference proteome</keyword>
<accession>A0A090APB7</accession>
<name>A0A090APB7_9GAMM</name>
<sequence>MSITDLIYQHVCKLSATDALEVLRFIEFIEFKQQQGAKPPIESQPGNINLLQWLENLPAGTRSADELYRDLQALRNEWE</sequence>
<protein>
    <recommendedName>
        <fullName evidence="3">DUF2281 domain-containing protein</fullName>
    </recommendedName>
</protein>
<gene>
    <name evidence="1" type="ORF">THII_3805</name>
</gene>
<proteinExistence type="predicted"/>
<dbReference type="HOGENOM" id="CLU_2604953_0_0_6"/>